<evidence type="ECO:0000256" key="1">
    <source>
        <dbReference type="SAM" id="Phobius"/>
    </source>
</evidence>
<sequence>MSDDLPEAVETGRKVSMALLVTAWLLTTLLVVLLVASWITAPVVV</sequence>
<keyword evidence="1" id="KW-0812">Transmembrane</keyword>
<keyword evidence="1" id="KW-0472">Membrane</keyword>
<protein>
    <submittedName>
        <fullName evidence="2">Uncharacterized protein</fullName>
    </submittedName>
</protein>
<accession>A0AA45L635</accession>
<dbReference type="AlphaFoldDB" id="A0AA45L635"/>
<dbReference type="EMBL" id="CP073249">
    <property type="protein sequence ID" value="QUF03860.1"/>
    <property type="molecule type" value="Genomic_DNA"/>
</dbReference>
<organism evidence="2 3">
    <name type="scientific">Actinosynnema pretiosum subsp. pretiosum</name>
    <dbReference type="NCBI Taxonomy" id="103721"/>
    <lineage>
        <taxon>Bacteria</taxon>
        <taxon>Bacillati</taxon>
        <taxon>Actinomycetota</taxon>
        <taxon>Actinomycetes</taxon>
        <taxon>Pseudonocardiales</taxon>
        <taxon>Pseudonocardiaceae</taxon>
        <taxon>Actinosynnema</taxon>
    </lineage>
</organism>
<proteinExistence type="predicted"/>
<dbReference type="Proteomes" id="UP000677152">
    <property type="component" value="Chromosome"/>
</dbReference>
<name>A0AA45L635_9PSEU</name>
<evidence type="ECO:0000313" key="2">
    <source>
        <dbReference type="EMBL" id="QUF03860.1"/>
    </source>
</evidence>
<keyword evidence="1" id="KW-1133">Transmembrane helix</keyword>
<reference evidence="2" key="1">
    <citation type="submission" date="2021-04" db="EMBL/GenBank/DDBJ databases">
        <title>Genomic sequence of Actinosynnema pretiosum subsp. pretiosum ATCC 31280 (C-14919).</title>
        <authorList>
            <person name="Bai L."/>
            <person name="Wang X."/>
            <person name="Xiao Y."/>
        </authorList>
    </citation>
    <scope>NUCLEOTIDE SEQUENCE</scope>
    <source>
        <strain evidence="2">ATCC 31280</strain>
    </source>
</reference>
<feature type="transmembrane region" description="Helical" evidence="1">
    <location>
        <begin position="18"/>
        <end position="39"/>
    </location>
</feature>
<evidence type="ECO:0000313" key="3">
    <source>
        <dbReference type="Proteomes" id="UP000677152"/>
    </source>
</evidence>
<gene>
    <name evidence="2" type="ORF">KCV87_31605</name>
</gene>